<feature type="compositionally biased region" description="Polar residues" evidence="1">
    <location>
        <begin position="251"/>
        <end position="260"/>
    </location>
</feature>
<feature type="transmembrane region" description="Helical" evidence="2">
    <location>
        <begin position="117"/>
        <end position="140"/>
    </location>
</feature>
<comment type="caution">
    <text evidence="3">The sequence shown here is derived from an EMBL/GenBank/DDBJ whole genome shotgun (WGS) entry which is preliminary data.</text>
</comment>
<dbReference type="Proteomes" id="UP000651452">
    <property type="component" value="Unassembled WGS sequence"/>
</dbReference>
<feature type="region of interest" description="Disordered" evidence="1">
    <location>
        <begin position="251"/>
        <end position="275"/>
    </location>
</feature>
<feature type="transmembrane region" description="Helical" evidence="2">
    <location>
        <begin position="76"/>
        <end position="97"/>
    </location>
</feature>
<organism evidence="3 4">
    <name type="scientific">Ascochyta lentis</name>
    <dbReference type="NCBI Taxonomy" id="205686"/>
    <lineage>
        <taxon>Eukaryota</taxon>
        <taxon>Fungi</taxon>
        <taxon>Dikarya</taxon>
        <taxon>Ascomycota</taxon>
        <taxon>Pezizomycotina</taxon>
        <taxon>Dothideomycetes</taxon>
        <taxon>Pleosporomycetidae</taxon>
        <taxon>Pleosporales</taxon>
        <taxon>Pleosporineae</taxon>
        <taxon>Didymellaceae</taxon>
        <taxon>Ascochyta</taxon>
    </lineage>
</organism>
<keyword evidence="2" id="KW-0812">Transmembrane</keyword>
<keyword evidence="2" id="KW-1133">Transmembrane helix</keyword>
<reference evidence="3" key="2">
    <citation type="submission" date="2020-09" db="EMBL/GenBank/DDBJ databases">
        <title>Reference genome assembly for Australian Ascochyta lentis isolate Al4.</title>
        <authorList>
            <person name="Lee R.C."/>
            <person name="Farfan-Caceres L.M."/>
            <person name="Debler J.W."/>
            <person name="Williams A.H."/>
            <person name="Henares B.M."/>
        </authorList>
    </citation>
    <scope>NUCLEOTIDE SEQUENCE</scope>
    <source>
        <strain evidence="3">Al4</strain>
    </source>
</reference>
<accession>A0A8H7J484</accession>
<keyword evidence="4" id="KW-1185">Reference proteome</keyword>
<evidence type="ECO:0000256" key="2">
    <source>
        <dbReference type="SAM" id="Phobius"/>
    </source>
</evidence>
<feature type="transmembrane region" description="Helical" evidence="2">
    <location>
        <begin position="213"/>
        <end position="235"/>
    </location>
</feature>
<evidence type="ECO:0000256" key="1">
    <source>
        <dbReference type="SAM" id="MobiDB-lite"/>
    </source>
</evidence>
<feature type="transmembrane region" description="Helical" evidence="2">
    <location>
        <begin position="183"/>
        <end position="207"/>
    </location>
</feature>
<name>A0A8H7J484_9PLEO</name>
<dbReference type="PANTHER" id="PTHR38848:SF3">
    <property type="entry name" value="G-PROTEIN COUPLED RECEPTORS FAMILY 3 PROFILE DOMAIN-CONTAINING PROTEIN"/>
    <property type="match status" value="1"/>
</dbReference>
<protein>
    <submittedName>
        <fullName evidence="3">Uncharacterized protein</fullName>
    </submittedName>
</protein>
<feature type="compositionally biased region" description="Basic and acidic residues" evidence="1">
    <location>
        <begin position="261"/>
        <end position="275"/>
    </location>
</feature>
<proteinExistence type="predicted"/>
<keyword evidence="2" id="KW-0472">Membrane</keyword>
<evidence type="ECO:0000313" key="4">
    <source>
        <dbReference type="Proteomes" id="UP000651452"/>
    </source>
</evidence>
<sequence length="309" mass="34234">MSVLLLVMYIAVLCYIVVSAALVSGQGLYTYALCDAGTWVCLMFYIMIKGIVYIFLCERVHVVRAPFVCRSKDKVYLACVVPAMLMYTAISVNSYIYRVTAMHDSDGRCHFGIKSVASIPILSVNLFTNIALTGIFFYLLRPVVKLRRTAPVPAALARKGEDATAVAQPTERESAVQRNIRTLLWKSIVGAILIELPVAGNMIQFIVTRGEELGMICLTLCMVDVFWDALVIHWLTFGSSAAAERDLLRSTETSSRQGLTRQHERLPSRCSSRRDPAVVKTPEMAYVQEPDLEITLRSGSIGGPLSSLR</sequence>
<feature type="transmembrane region" description="Helical" evidence="2">
    <location>
        <begin position="36"/>
        <end position="56"/>
    </location>
</feature>
<evidence type="ECO:0000313" key="3">
    <source>
        <dbReference type="EMBL" id="KAF9696182.1"/>
    </source>
</evidence>
<dbReference type="PANTHER" id="PTHR38848">
    <property type="entry name" value="G-PROTEIN COUPLED RECEPTORS FAMILY 3 PROFILE DOMAIN-CONTAINING PROTEIN"/>
    <property type="match status" value="1"/>
</dbReference>
<reference evidence="3" key="1">
    <citation type="submission" date="2018-12" db="EMBL/GenBank/DDBJ databases">
        <authorList>
            <person name="Syme R.A."/>
            <person name="Farfan-Caceres L."/>
            <person name="Lichtenzveig J."/>
        </authorList>
    </citation>
    <scope>NUCLEOTIDE SEQUENCE</scope>
    <source>
        <strain evidence="3">Al4</strain>
    </source>
</reference>
<dbReference type="AlphaFoldDB" id="A0A8H7J484"/>
<dbReference type="OrthoDB" id="3210850at2759"/>
<dbReference type="EMBL" id="RZGK01000010">
    <property type="protein sequence ID" value="KAF9696182.1"/>
    <property type="molecule type" value="Genomic_DNA"/>
</dbReference>
<gene>
    <name evidence="3" type="ORF">EKO04_006067</name>
</gene>